<accession>A0A1G2SDZ6</accession>
<proteinExistence type="predicted"/>
<protein>
    <recommendedName>
        <fullName evidence="1">ASCH domain-containing protein</fullName>
    </recommendedName>
</protein>
<evidence type="ECO:0000259" key="1">
    <source>
        <dbReference type="SMART" id="SM01022"/>
    </source>
</evidence>
<organism evidence="2 3">
    <name type="scientific">Candidatus Yonathbacteria bacterium RIFCSPLOWO2_01_FULL_47_33b</name>
    <dbReference type="NCBI Taxonomy" id="1802727"/>
    <lineage>
        <taxon>Bacteria</taxon>
        <taxon>Candidatus Yonathiibacteriota</taxon>
    </lineage>
</organism>
<comment type="caution">
    <text evidence="2">The sequence shown here is derived from an EMBL/GenBank/DDBJ whole genome shotgun (WGS) entry which is preliminary data.</text>
</comment>
<dbReference type="STRING" id="1802727.A2937_04005"/>
<dbReference type="InterPro" id="IPR015947">
    <property type="entry name" value="PUA-like_sf"/>
</dbReference>
<dbReference type="EMBL" id="MHUW01000019">
    <property type="protein sequence ID" value="OHA83287.1"/>
    <property type="molecule type" value="Genomic_DNA"/>
</dbReference>
<dbReference type="Pfam" id="PF04266">
    <property type="entry name" value="ASCH"/>
    <property type="match status" value="1"/>
</dbReference>
<sequence>MQHQMKVATEPFEKIVRKEKVIESRLYDEKRQQIAIGDEIEFSENDHPENNVRARVTDILRYPSFKELFADHEPTLFGGESKEFLHNEIKQFYSDEEEQKNGVVGFRIEVFD</sequence>
<dbReference type="InterPro" id="IPR007374">
    <property type="entry name" value="ASCH_domain"/>
</dbReference>
<evidence type="ECO:0000313" key="2">
    <source>
        <dbReference type="EMBL" id="OHA83287.1"/>
    </source>
</evidence>
<gene>
    <name evidence="2" type="ORF">A2937_04005</name>
</gene>
<evidence type="ECO:0000313" key="3">
    <source>
        <dbReference type="Proteomes" id="UP000177987"/>
    </source>
</evidence>
<dbReference type="SMART" id="SM01022">
    <property type="entry name" value="ASCH"/>
    <property type="match status" value="1"/>
</dbReference>
<dbReference type="SUPFAM" id="SSF88697">
    <property type="entry name" value="PUA domain-like"/>
    <property type="match status" value="1"/>
</dbReference>
<name>A0A1G2SDZ6_9BACT</name>
<dbReference type="Gene3D" id="2.30.130.30">
    <property type="entry name" value="Hypothetical protein"/>
    <property type="match status" value="1"/>
</dbReference>
<feature type="domain" description="ASCH" evidence="1">
    <location>
        <begin position="5"/>
        <end position="112"/>
    </location>
</feature>
<dbReference type="Proteomes" id="UP000177987">
    <property type="component" value="Unassembled WGS sequence"/>
</dbReference>
<dbReference type="AlphaFoldDB" id="A0A1G2SDZ6"/>
<reference evidence="2 3" key="1">
    <citation type="journal article" date="2016" name="Nat. Commun.">
        <title>Thousands of microbial genomes shed light on interconnected biogeochemical processes in an aquifer system.</title>
        <authorList>
            <person name="Anantharaman K."/>
            <person name="Brown C.T."/>
            <person name="Hug L.A."/>
            <person name="Sharon I."/>
            <person name="Castelle C.J."/>
            <person name="Probst A.J."/>
            <person name="Thomas B.C."/>
            <person name="Singh A."/>
            <person name="Wilkins M.J."/>
            <person name="Karaoz U."/>
            <person name="Brodie E.L."/>
            <person name="Williams K.H."/>
            <person name="Hubbard S.S."/>
            <person name="Banfield J.F."/>
        </authorList>
    </citation>
    <scope>NUCLEOTIDE SEQUENCE [LARGE SCALE GENOMIC DNA]</scope>
</reference>